<dbReference type="Gene3D" id="2.160.10.10">
    <property type="entry name" value="Hexapeptide repeat proteins"/>
    <property type="match status" value="1"/>
</dbReference>
<dbReference type="OrthoDB" id="9803036at2"/>
<dbReference type="RefSeq" id="WP_051550876.1">
    <property type="nucleotide sequence ID" value="NZ_CAAAHN010000013.1"/>
</dbReference>
<dbReference type="InterPro" id="IPR047324">
    <property type="entry name" value="LbH_gamma_CA-like"/>
</dbReference>
<reference evidence="1 2" key="1">
    <citation type="submission" date="2015-11" db="EMBL/GenBank/DDBJ databases">
        <title>Genomic analysis of 38 Legionella species identifies large and diverse effector repertoires.</title>
        <authorList>
            <person name="Burstein D."/>
            <person name="Amaro F."/>
            <person name="Zusman T."/>
            <person name="Lifshitz Z."/>
            <person name="Cohen O."/>
            <person name="Gilbert J.A."/>
            <person name="Pupko T."/>
            <person name="Shuman H.A."/>
            <person name="Segal G."/>
        </authorList>
    </citation>
    <scope>NUCLEOTIDE SEQUENCE [LARGE SCALE GENOMIC DNA]</scope>
    <source>
        <strain evidence="1 2">ATCC 49504</strain>
    </source>
</reference>
<accession>A0A0W0TT47</accession>
<dbReference type="PANTHER" id="PTHR13061">
    <property type="entry name" value="DYNACTIN SUBUNIT P25"/>
    <property type="match status" value="1"/>
</dbReference>
<dbReference type="PATRIC" id="fig|45065.4.peg.1606"/>
<keyword evidence="1" id="KW-0808">Transferase</keyword>
<keyword evidence="2" id="KW-1185">Reference proteome</keyword>
<gene>
    <name evidence="1" type="ORF">Lgee_1482</name>
</gene>
<name>A0A0W0TT47_9GAMM</name>
<comment type="caution">
    <text evidence="1">The sequence shown here is derived from an EMBL/GenBank/DDBJ whole genome shotgun (WGS) entry which is preliminary data.</text>
</comment>
<dbReference type="InterPro" id="IPR050484">
    <property type="entry name" value="Transf_Hexapept/Carb_Anhydrase"/>
</dbReference>
<protein>
    <submittedName>
        <fullName evidence="1">Transferase</fullName>
    </submittedName>
</protein>
<dbReference type="STRING" id="45065.Lgee_1482"/>
<dbReference type="Pfam" id="PF00132">
    <property type="entry name" value="Hexapep"/>
    <property type="match status" value="1"/>
</dbReference>
<evidence type="ECO:0000313" key="2">
    <source>
        <dbReference type="Proteomes" id="UP000054785"/>
    </source>
</evidence>
<dbReference type="GO" id="GO:0016740">
    <property type="term" value="F:transferase activity"/>
    <property type="evidence" value="ECO:0007669"/>
    <property type="project" value="UniProtKB-KW"/>
</dbReference>
<dbReference type="InterPro" id="IPR011004">
    <property type="entry name" value="Trimer_LpxA-like_sf"/>
</dbReference>
<evidence type="ECO:0000313" key="1">
    <source>
        <dbReference type="EMBL" id="KTC98793.1"/>
    </source>
</evidence>
<dbReference type="EMBL" id="LNYC01000056">
    <property type="protein sequence ID" value="KTC98793.1"/>
    <property type="molecule type" value="Genomic_DNA"/>
</dbReference>
<dbReference type="Proteomes" id="UP000054785">
    <property type="component" value="Unassembled WGS sequence"/>
</dbReference>
<dbReference type="CDD" id="cd04645">
    <property type="entry name" value="LbH_gamma_CA_like"/>
    <property type="match status" value="1"/>
</dbReference>
<organism evidence="1 2">
    <name type="scientific">Legionella geestiana</name>
    <dbReference type="NCBI Taxonomy" id="45065"/>
    <lineage>
        <taxon>Bacteria</taxon>
        <taxon>Pseudomonadati</taxon>
        <taxon>Pseudomonadota</taxon>
        <taxon>Gammaproteobacteria</taxon>
        <taxon>Legionellales</taxon>
        <taxon>Legionellaceae</taxon>
        <taxon>Legionella</taxon>
    </lineage>
</organism>
<dbReference type="PANTHER" id="PTHR13061:SF56">
    <property type="entry name" value="PROTEIN YRDA"/>
    <property type="match status" value="1"/>
</dbReference>
<sequence length="190" mass="20636">MKTSLRPFGDCFPQCGERVYIDPHAVVIGNVRLGEDASVWPMSVVRGDVNAIHIGRETNIQDGAILHVTHDGPWTPGGFALVLGEGVTIAHQVVLHGCRIDDYSLIGTGAQVMDGAHIEHHVLLAAGSLVPPGKRLESGWLYRGSPAQPVRALTEDDMRKLEYSAAHYVRLKDRYLSMTDAVSDLPPPAE</sequence>
<dbReference type="InterPro" id="IPR001451">
    <property type="entry name" value="Hexapep"/>
</dbReference>
<proteinExistence type="predicted"/>
<dbReference type="SUPFAM" id="SSF51161">
    <property type="entry name" value="Trimeric LpxA-like enzymes"/>
    <property type="match status" value="1"/>
</dbReference>
<dbReference type="AlphaFoldDB" id="A0A0W0TT47"/>